<dbReference type="Proteomes" id="UP001264335">
    <property type="component" value="Unassembled WGS sequence"/>
</dbReference>
<proteinExistence type="predicted"/>
<evidence type="ECO:0000313" key="1">
    <source>
        <dbReference type="EMBL" id="MDT2514116.1"/>
    </source>
</evidence>
<accession>A0ABD5F895</accession>
<dbReference type="RefSeq" id="WP_311871797.1">
    <property type="nucleotide sequence ID" value="NZ_JARPVY010000011.1"/>
</dbReference>
<protein>
    <recommendedName>
        <fullName evidence="3">Glycosyl transferase family 2</fullName>
    </recommendedName>
</protein>
<evidence type="ECO:0008006" key="3">
    <source>
        <dbReference type="Google" id="ProtNLM"/>
    </source>
</evidence>
<organism evidence="1 2">
    <name type="scientific">Enterococcus avium</name>
    <name type="common">Streptococcus avium</name>
    <dbReference type="NCBI Taxonomy" id="33945"/>
    <lineage>
        <taxon>Bacteria</taxon>
        <taxon>Bacillati</taxon>
        <taxon>Bacillota</taxon>
        <taxon>Bacilli</taxon>
        <taxon>Lactobacillales</taxon>
        <taxon>Enterococcaceae</taxon>
        <taxon>Enterococcus</taxon>
    </lineage>
</organism>
<reference evidence="1 2" key="1">
    <citation type="submission" date="2023-03" db="EMBL/GenBank/DDBJ databases">
        <authorList>
            <person name="Shen W."/>
            <person name="Cai J."/>
        </authorList>
    </citation>
    <scope>NUCLEOTIDE SEQUENCE [LARGE SCALE GENOMIC DNA]</scope>
    <source>
        <strain evidence="1 2">Y2</strain>
    </source>
</reference>
<evidence type="ECO:0000313" key="2">
    <source>
        <dbReference type="Proteomes" id="UP001264335"/>
    </source>
</evidence>
<gene>
    <name evidence="1" type="ORF">P7D79_07680</name>
</gene>
<dbReference type="InterPro" id="IPR029044">
    <property type="entry name" value="Nucleotide-diphossugar_trans"/>
</dbReference>
<dbReference type="EMBL" id="JARPWY010000016">
    <property type="protein sequence ID" value="MDT2514116.1"/>
    <property type="molecule type" value="Genomic_DNA"/>
</dbReference>
<sequence length="316" mass="37656">MKNIVAYRIYRWDQANQVLLDRVSSCIGDAELIVLADESNGYLPVPEKYTTIRYTKNMEAYHLPSEPENNCLWWNVDYGLYVLKEKVAADFYWMLDHDVILPSRFYEIIEDVEQNQADFVASHLRRASENWRWYKTGELMEMDEEMRAALLMIFGVSKRGIDALYQERLRIWQLLKEEPSSIFPKAKWPFCEVLLPNILKESAGFKTIDLLNYRPDFDFSEYRVAHAKSFNNEKLYTETSFVHPVLTPDKALTRLRRLTPYHELFDEKSTLRALITEIMYEGKSFFSDLYNYYKDQGMSDYDEQRLLELARKQKWN</sequence>
<comment type="caution">
    <text evidence="1">The sequence shown here is derived from an EMBL/GenBank/DDBJ whole genome shotgun (WGS) entry which is preliminary data.</text>
</comment>
<name>A0ABD5F895_ENTAV</name>
<dbReference type="AlphaFoldDB" id="A0ABD5F895"/>
<dbReference type="SUPFAM" id="SSF53448">
    <property type="entry name" value="Nucleotide-diphospho-sugar transferases"/>
    <property type="match status" value="1"/>
</dbReference>